<reference evidence="2" key="1">
    <citation type="journal article" date="2019" name="Int. J. Syst. Evol. Microbiol.">
        <title>The Global Catalogue of Microorganisms (GCM) 10K type strain sequencing project: providing services to taxonomists for standard genome sequencing and annotation.</title>
        <authorList>
            <consortium name="The Broad Institute Genomics Platform"/>
            <consortium name="The Broad Institute Genome Sequencing Center for Infectious Disease"/>
            <person name="Wu L."/>
            <person name="Ma J."/>
        </authorList>
    </citation>
    <scope>NUCLEOTIDE SEQUENCE [LARGE SCALE GENOMIC DNA]</scope>
    <source>
        <strain evidence="2">JCM 14370</strain>
    </source>
</reference>
<dbReference type="Proteomes" id="UP000632222">
    <property type="component" value="Unassembled WGS sequence"/>
</dbReference>
<dbReference type="NCBIfam" id="TIGR04001">
    <property type="entry name" value="thiol_BshB1"/>
    <property type="match status" value="1"/>
</dbReference>
<dbReference type="RefSeq" id="WP_188999069.1">
    <property type="nucleotide sequence ID" value="NZ_BMOD01000001.1"/>
</dbReference>
<dbReference type="Pfam" id="PF02585">
    <property type="entry name" value="PIG-L"/>
    <property type="match status" value="1"/>
</dbReference>
<dbReference type="Gene3D" id="3.40.50.10320">
    <property type="entry name" value="LmbE-like"/>
    <property type="match status" value="1"/>
</dbReference>
<protein>
    <recommendedName>
        <fullName evidence="3">Bacillithiol biosynthesis deacetylase BshB1</fullName>
    </recommendedName>
</protein>
<dbReference type="InterPro" id="IPR003737">
    <property type="entry name" value="GlcNAc_PI_deacetylase-related"/>
</dbReference>
<dbReference type="InterPro" id="IPR023842">
    <property type="entry name" value="Bacillithiol_biosynth_BshB1"/>
</dbReference>
<dbReference type="EMBL" id="BMOD01000001">
    <property type="protein sequence ID" value="GGJ21097.1"/>
    <property type="molecule type" value="Genomic_DNA"/>
</dbReference>
<evidence type="ECO:0000313" key="2">
    <source>
        <dbReference type="Proteomes" id="UP000632222"/>
    </source>
</evidence>
<evidence type="ECO:0008006" key="3">
    <source>
        <dbReference type="Google" id="ProtNLM"/>
    </source>
</evidence>
<dbReference type="PANTHER" id="PTHR12993">
    <property type="entry name" value="N-ACETYLGLUCOSAMINYL-PHOSPHATIDYLINOSITOL DE-N-ACETYLASE-RELATED"/>
    <property type="match status" value="1"/>
</dbReference>
<keyword evidence="2" id="KW-1185">Reference proteome</keyword>
<name>A0ABQ2CWN7_9DEIO</name>
<evidence type="ECO:0000313" key="1">
    <source>
        <dbReference type="EMBL" id="GGJ21097.1"/>
    </source>
</evidence>
<sequence>MRQVYGQLQNLYALCIAPHPDDAEIGAGGTLIRLAEQHAVGILELSLGEMGTLGTPEQRLQEARDAAEIMGLAFRGNLESPDGALRPVKEQVQKLAQALRDLRPEVLFIPHLQDRHPDHVGSYHLCKEAVHLAGLKKADLQGDPHRVRRVLLYQGNFPIEASVLVDTSAVQDRWEACVLAHVTQFTGPAVSETVSPEVVERRRARNMYWGTFAGVKYAEAFESETPLLLDPAQL</sequence>
<dbReference type="InterPro" id="IPR024078">
    <property type="entry name" value="LmbE-like_dom_sf"/>
</dbReference>
<comment type="caution">
    <text evidence="1">The sequence shown here is derived from an EMBL/GenBank/DDBJ whole genome shotgun (WGS) entry which is preliminary data.</text>
</comment>
<accession>A0ABQ2CWN7</accession>
<dbReference type="SUPFAM" id="SSF102588">
    <property type="entry name" value="LmbE-like"/>
    <property type="match status" value="1"/>
</dbReference>
<gene>
    <name evidence="1" type="ORF">GCM10008938_04150</name>
</gene>
<organism evidence="1 2">
    <name type="scientific">Deinococcus roseus</name>
    <dbReference type="NCBI Taxonomy" id="392414"/>
    <lineage>
        <taxon>Bacteria</taxon>
        <taxon>Thermotogati</taxon>
        <taxon>Deinococcota</taxon>
        <taxon>Deinococci</taxon>
        <taxon>Deinococcales</taxon>
        <taxon>Deinococcaceae</taxon>
        <taxon>Deinococcus</taxon>
    </lineage>
</organism>
<dbReference type="PANTHER" id="PTHR12993:SF30">
    <property type="entry name" value="N-ACETYL-ALPHA-D-GLUCOSAMINYL L-MALATE DEACETYLASE 1"/>
    <property type="match status" value="1"/>
</dbReference>
<proteinExistence type="predicted"/>